<evidence type="ECO:0000313" key="12">
    <source>
        <dbReference type="Proteomes" id="UP000770661"/>
    </source>
</evidence>
<evidence type="ECO:0000313" key="11">
    <source>
        <dbReference type="EMBL" id="KAG0714971.1"/>
    </source>
</evidence>
<dbReference type="PROSITE" id="PS50850">
    <property type="entry name" value="MFS"/>
    <property type="match status" value="1"/>
</dbReference>
<comment type="caution">
    <text evidence="11">The sequence shown here is derived from an EMBL/GenBank/DDBJ whole genome shotgun (WGS) entry which is preliminary data.</text>
</comment>
<evidence type="ECO:0000256" key="9">
    <source>
        <dbReference type="SAM" id="Phobius"/>
    </source>
</evidence>
<dbReference type="PANTHER" id="PTHR48021:SF1">
    <property type="entry name" value="GH07001P-RELATED"/>
    <property type="match status" value="1"/>
</dbReference>
<dbReference type="InterPro" id="IPR003663">
    <property type="entry name" value="Sugar/inositol_transpt"/>
</dbReference>
<feature type="transmembrane region" description="Helical" evidence="9">
    <location>
        <begin position="181"/>
        <end position="205"/>
    </location>
</feature>
<evidence type="ECO:0000256" key="1">
    <source>
        <dbReference type="ARBA" id="ARBA00004651"/>
    </source>
</evidence>
<organism evidence="11 12">
    <name type="scientific">Chionoecetes opilio</name>
    <name type="common">Atlantic snow crab</name>
    <name type="synonym">Cancer opilio</name>
    <dbReference type="NCBI Taxonomy" id="41210"/>
    <lineage>
        <taxon>Eukaryota</taxon>
        <taxon>Metazoa</taxon>
        <taxon>Ecdysozoa</taxon>
        <taxon>Arthropoda</taxon>
        <taxon>Crustacea</taxon>
        <taxon>Multicrustacea</taxon>
        <taxon>Malacostraca</taxon>
        <taxon>Eumalacostraca</taxon>
        <taxon>Eucarida</taxon>
        <taxon>Decapoda</taxon>
        <taxon>Pleocyemata</taxon>
        <taxon>Brachyura</taxon>
        <taxon>Eubrachyura</taxon>
        <taxon>Majoidea</taxon>
        <taxon>Majidae</taxon>
        <taxon>Chionoecetes</taxon>
    </lineage>
</organism>
<feature type="transmembrane region" description="Helical" evidence="9">
    <location>
        <begin position="429"/>
        <end position="454"/>
    </location>
</feature>
<gene>
    <name evidence="11" type="primary">Tret1_0</name>
    <name evidence="11" type="ORF">GWK47_013042</name>
</gene>
<reference evidence="11" key="1">
    <citation type="submission" date="2020-07" db="EMBL/GenBank/DDBJ databases">
        <title>The High-quality genome of the commercially important snow crab, Chionoecetes opilio.</title>
        <authorList>
            <person name="Jeong J.-H."/>
            <person name="Ryu S."/>
        </authorList>
    </citation>
    <scope>NUCLEOTIDE SEQUENCE</scope>
    <source>
        <strain evidence="11">MADBK_172401_WGS</strain>
        <tissue evidence="11">Digestive gland</tissue>
    </source>
</reference>
<keyword evidence="2" id="KW-0813">Transport</keyword>
<evidence type="ECO:0000256" key="4">
    <source>
        <dbReference type="ARBA" id="ARBA00022597"/>
    </source>
</evidence>
<dbReference type="SUPFAM" id="SSF103473">
    <property type="entry name" value="MFS general substrate transporter"/>
    <property type="match status" value="1"/>
</dbReference>
<dbReference type="InterPro" id="IPR020846">
    <property type="entry name" value="MFS_dom"/>
</dbReference>
<dbReference type="InterPro" id="IPR005828">
    <property type="entry name" value="MFS_sugar_transport-like"/>
</dbReference>
<dbReference type="PRINTS" id="PR00171">
    <property type="entry name" value="SUGRTRNSPORT"/>
</dbReference>
<protein>
    <submittedName>
        <fullName evidence="11">Facilitated trehalose transporter Tret1</fullName>
    </submittedName>
</protein>
<dbReference type="Proteomes" id="UP000770661">
    <property type="component" value="Unassembled WGS sequence"/>
</dbReference>
<keyword evidence="4" id="KW-0762">Sugar transport</keyword>
<evidence type="ECO:0000256" key="3">
    <source>
        <dbReference type="ARBA" id="ARBA00022475"/>
    </source>
</evidence>
<feature type="transmembrane region" description="Helical" evidence="9">
    <location>
        <begin position="245"/>
        <end position="263"/>
    </location>
</feature>
<dbReference type="OrthoDB" id="6612291at2759"/>
<keyword evidence="5 9" id="KW-0812">Transmembrane</keyword>
<dbReference type="FunFam" id="1.20.1250.20:FF:000218">
    <property type="entry name" value="facilitated trehalose transporter Tret1"/>
    <property type="match status" value="1"/>
</dbReference>
<evidence type="ECO:0000256" key="2">
    <source>
        <dbReference type="ARBA" id="ARBA00022448"/>
    </source>
</evidence>
<keyword evidence="12" id="KW-1185">Reference proteome</keyword>
<evidence type="ECO:0000256" key="7">
    <source>
        <dbReference type="ARBA" id="ARBA00023136"/>
    </source>
</evidence>
<dbReference type="Gene3D" id="1.20.1250.20">
    <property type="entry name" value="MFS general substrate transporter like domains"/>
    <property type="match status" value="1"/>
</dbReference>
<feature type="transmembrane region" description="Helical" evidence="9">
    <location>
        <begin position="159"/>
        <end position="175"/>
    </location>
</feature>
<dbReference type="EMBL" id="JACEEZ010020121">
    <property type="protein sequence ID" value="KAG0714971.1"/>
    <property type="molecule type" value="Genomic_DNA"/>
</dbReference>
<feature type="transmembrane region" description="Helical" evidence="9">
    <location>
        <begin position="466"/>
        <end position="486"/>
    </location>
</feature>
<evidence type="ECO:0000256" key="6">
    <source>
        <dbReference type="ARBA" id="ARBA00022989"/>
    </source>
</evidence>
<feature type="transmembrane region" description="Helical" evidence="9">
    <location>
        <begin position="366"/>
        <end position="387"/>
    </location>
</feature>
<feature type="transmembrane region" description="Helical" evidence="9">
    <location>
        <begin position="394"/>
        <end position="417"/>
    </location>
</feature>
<proteinExistence type="predicted"/>
<feature type="transmembrane region" description="Helical" evidence="9">
    <location>
        <begin position="492"/>
        <end position="517"/>
    </location>
</feature>
<comment type="subcellular location">
    <subcellularLocation>
        <location evidence="1">Cell membrane</location>
        <topology evidence="1">Multi-pass membrane protein</topology>
    </subcellularLocation>
</comment>
<feature type="region of interest" description="Disordered" evidence="8">
    <location>
        <begin position="19"/>
        <end position="47"/>
    </location>
</feature>
<keyword evidence="3" id="KW-1003">Cell membrane</keyword>
<feature type="transmembrane region" description="Helical" evidence="9">
    <location>
        <begin position="325"/>
        <end position="346"/>
    </location>
</feature>
<dbReference type="PANTHER" id="PTHR48021">
    <property type="match status" value="1"/>
</dbReference>
<keyword evidence="7 9" id="KW-0472">Membrane</keyword>
<evidence type="ECO:0000256" key="8">
    <source>
        <dbReference type="SAM" id="MobiDB-lite"/>
    </source>
</evidence>
<feature type="transmembrane region" description="Helical" evidence="9">
    <location>
        <begin position="91"/>
        <end position="110"/>
    </location>
</feature>
<feature type="domain" description="Major facilitator superfamily (MFS) profile" evidence="10">
    <location>
        <begin position="89"/>
        <end position="521"/>
    </location>
</feature>
<name>A0A8J4Y1G2_CHIOP</name>
<keyword evidence="6 9" id="KW-1133">Transmembrane helix</keyword>
<dbReference type="InterPro" id="IPR050549">
    <property type="entry name" value="MFS_Trehalose_Transporter"/>
</dbReference>
<evidence type="ECO:0000256" key="5">
    <source>
        <dbReference type="ARBA" id="ARBA00022692"/>
    </source>
</evidence>
<dbReference type="AlphaFoldDB" id="A0A8J4Y1G2"/>
<dbReference type="Pfam" id="PF00083">
    <property type="entry name" value="Sugar_tr"/>
    <property type="match status" value="1"/>
</dbReference>
<feature type="transmembrane region" description="Helical" evidence="9">
    <location>
        <begin position="217"/>
        <end position="239"/>
    </location>
</feature>
<evidence type="ECO:0000259" key="10">
    <source>
        <dbReference type="PROSITE" id="PS50850"/>
    </source>
</evidence>
<dbReference type="GO" id="GO:0005886">
    <property type="term" value="C:plasma membrane"/>
    <property type="evidence" value="ECO:0007669"/>
    <property type="project" value="UniProtKB-SubCell"/>
</dbReference>
<feature type="transmembrane region" description="Helical" evidence="9">
    <location>
        <begin position="130"/>
        <end position="152"/>
    </location>
</feature>
<dbReference type="GO" id="GO:0022857">
    <property type="term" value="F:transmembrane transporter activity"/>
    <property type="evidence" value="ECO:0007669"/>
    <property type="project" value="InterPro"/>
</dbReference>
<accession>A0A8J4Y1G2</accession>
<sequence length="542" mass="59822">MKDVEKASAREAEAVQVCLGRDDTSTLHPSDDDEGPSETHPFTPISPTHIHIKNDFERDNGSSRPNQRLPWIAARSCSCCWPKIGPFYRQGIMSIVTCLAALAIGMIHAYPAVALARWEEADFKFTTAQATWFASTPMVVAVVMAAVAGLVVERVGVRLSLAIGMLVLSLSWVMIGQTTHFTVLLIARIIQGIVASVYMVVITVYPVEVSEVRWRGIMMGLTEAMLMLGALLTYLGGLVLLPASLAYTFAAVLVPQLIFFFFLRESPLWLARQGREHDILDSLMCLRGREVDIKPELEYIKSSVYIERIHQPTAGEQLMLLRKPIYLKPLILCILILLFKELTGQYAAITYTVKMFQMVGSSLDPYWCAVVMGAARFFPCFVSWLLIERLPRRLLLSTCMTVAAASLATLGIFLWVWSDSDKGLPPHLGWVPIVCLSIFTLAFGIGVGPTSWTMVAELLPSQVRNVGAGILNSCFSLFLFLVGLTFPYSVEAIGVGGVFIAYSLCSLCGVIFIFFCLPETRGRSFTEIQTNFGSPTESSNVL</sequence>
<dbReference type="InterPro" id="IPR036259">
    <property type="entry name" value="MFS_trans_sf"/>
</dbReference>